<reference evidence="3" key="1">
    <citation type="submission" date="2019-04" db="EMBL/GenBank/DDBJ databases">
        <title>Evolution of Biomass-Degrading Anaerobic Consortia Revealed by Metagenomics.</title>
        <authorList>
            <person name="Peng X."/>
        </authorList>
    </citation>
    <scope>NUCLEOTIDE SEQUENCE</scope>
    <source>
        <strain evidence="3">SIG140</strain>
    </source>
</reference>
<dbReference type="AlphaFoldDB" id="A0A9D5S9W0"/>
<dbReference type="Proteomes" id="UP000806522">
    <property type="component" value="Unassembled WGS sequence"/>
</dbReference>
<organism evidence="3 4">
    <name type="scientific">Xylanibacter ruminicola</name>
    <name type="common">Prevotella ruminicola</name>
    <dbReference type="NCBI Taxonomy" id="839"/>
    <lineage>
        <taxon>Bacteria</taxon>
        <taxon>Pseudomonadati</taxon>
        <taxon>Bacteroidota</taxon>
        <taxon>Bacteroidia</taxon>
        <taxon>Bacteroidales</taxon>
        <taxon>Prevotellaceae</taxon>
        <taxon>Xylanibacter</taxon>
    </lineage>
</organism>
<name>A0A9D5S9W0_XYLRU</name>
<dbReference type="Pfam" id="PF21012">
    <property type="entry name" value="DUF6850"/>
    <property type="match status" value="1"/>
</dbReference>
<feature type="domain" description="DUF6850" evidence="2">
    <location>
        <begin position="44"/>
        <end position="494"/>
    </location>
</feature>
<evidence type="ECO:0000256" key="1">
    <source>
        <dbReference type="SAM" id="SignalP"/>
    </source>
</evidence>
<keyword evidence="1" id="KW-0732">Signal</keyword>
<feature type="chain" id="PRO_5039044555" description="DUF6850 domain-containing protein" evidence="1">
    <location>
        <begin position="20"/>
        <end position="494"/>
    </location>
</feature>
<evidence type="ECO:0000313" key="3">
    <source>
        <dbReference type="EMBL" id="MBE6271231.1"/>
    </source>
</evidence>
<comment type="caution">
    <text evidence="3">The sequence shown here is derived from an EMBL/GenBank/DDBJ whole genome shotgun (WGS) entry which is preliminary data.</text>
</comment>
<protein>
    <recommendedName>
        <fullName evidence="2">DUF6850 domain-containing protein</fullName>
    </recommendedName>
</protein>
<dbReference type="EMBL" id="SUYC01000010">
    <property type="protein sequence ID" value="MBE6271231.1"/>
    <property type="molecule type" value="Genomic_DNA"/>
</dbReference>
<evidence type="ECO:0000259" key="2">
    <source>
        <dbReference type="Pfam" id="PF21012"/>
    </source>
</evidence>
<gene>
    <name evidence="3" type="ORF">E7101_09810</name>
</gene>
<feature type="signal peptide" evidence="1">
    <location>
        <begin position="1"/>
        <end position="19"/>
    </location>
</feature>
<sequence length="494" mass="55325">MKRYLLYICLMGTSLQAMATEADSALIEHTILTREITADAERNPALHGAAYHSSFSQLALGIDMQHQSEAFVQQLGSGYTLPYAGVDTYLRLSPRTAVWGSASYTTGTQKEVRWNSTSDYELLQPYVLADSLGGDTHRERYAFSGGYATTVGSWLAGAEMLFRAEQEYRDYDPRMRGVVTDLTIRLGAGRQLNSYLLGAAFECNIYRQTNSVTFYSEEGVIPEYQMTGLGTEYNRFSGDKRSLYYDGGGVALLLSAAPADHNGMYADLMLGEHRYQRKLAEYNSMPLTTLYNEQAALTLGWRNSQWALFAHADYTKRSGDEQIGGTSDARYFPTIGTLTMYKNQLLDAYLGAFYSQGSLSMMLRGGYQSCNEKYVYPERQLNYSRAYGELKAQWIKATSRQLSLTVNARAAYEGQLTHKIYMPYANMKSSFIEMVNHTYRYAKANYTHLGANVRADYHWSNSPYGAFAKLGADLTLCSVGEHQTTLQGAIGITF</sequence>
<proteinExistence type="predicted"/>
<dbReference type="InterPro" id="IPR049236">
    <property type="entry name" value="DUF6850"/>
</dbReference>
<accession>A0A9D5S9W0</accession>
<evidence type="ECO:0000313" key="4">
    <source>
        <dbReference type="Proteomes" id="UP000806522"/>
    </source>
</evidence>